<sequence length="316" mass="34713">MDSANEVLHDFFPMFRVLKGGQVERLMGNDVVPASLDPATGVQSKDVSINADSGVSVRLYVPKAADPAHKLPLLIYFHGGGFVVETAASPAYHNHLNNLAAEANVVVVSVDYRRAPEHPLPIAYEDSWDAVKWVASQSSGEEPWLNEYADFERVFFAGDSAGANLAHNMAIRVGLENPDGFNLEGIVLVHSYFWGKEPVGGEPVEPEHRVLIEKLWVYTCPGSSGTDDPFMNPGCDPRISGLGCKRVLIFVAEQDLLKHRGLYYKEVLERSGWGGKVEVVETRDENHVFHLFNSATENAKSLVKTFAGFMNEGKSG</sequence>
<dbReference type="Pfam" id="PF07859">
    <property type="entry name" value="Abhydrolase_3"/>
    <property type="match status" value="1"/>
</dbReference>
<evidence type="ECO:0000256" key="1">
    <source>
        <dbReference type="ARBA" id="ARBA00010515"/>
    </source>
</evidence>
<feature type="domain" description="Alpha/beta hydrolase fold-3" evidence="3">
    <location>
        <begin position="74"/>
        <end position="290"/>
    </location>
</feature>
<dbReference type="AlphaFoldDB" id="A0AAF0XUR3"/>
<dbReference type="InterPro" id="IPR029058">
    <property type="entry name" value="AB_hydrolase_fold"/>
</dbReference>
<dbReference type="GO" id="GO:0016787">
    <property type="term" value="F:hydrolase activity"/>
    <property type="evidence" value="ECO:0007669"/>
    <property type="project" value="InterPro"/>
</dbReference>
<dbReference type="InterPro" id="IPR013094">
    <property type="entry name" value="AB_hydrolase_3"/>
</dbReference>
<accession>A0AAF0XUR3</accession>
<reference evidence="4" key="1">
    <citation type="journal article" date="2016" name="Nat. Genet.">
        <title>A high-quality carrot genome assembly provides new insights into carotenoid accumulation and asterid genome evolution.</title>
        <authorList>
            <person name="Iorizzo M."/>
            <person name="Ellison S."/>
            <person name="Senalik D."/>
            <person name="Zeng P."/>
            <person name="Satapoomin P."/>
            <person name="Huang J."/>
            <person name="Bowman M."/>
            <person name="Iovene M."/>
            <person name="Sanseverino W."/>
            <person name="Cavagnaro P."/>
            <person name="Yildiz M."/>
            <person name="Macko-Podgorni A."/>
            <person name="Moranska E."/>
            <person name="Grzebelus E."/>
            <person name="Grzebelus D."/>
            <person name="Ashrafi H."/>
            <person name="Zheng Z."/>
            <person name="Cheng S."/>
            <person name="Spooner D."/>
            <person name="Van Deynze A."/>
            <person name="Simon P."/>
        </authorList>
    </citation>
    <scope>NUCLEOTIDE SEQUENCE</scope>
    <source>
        <tissue evidence="4">Leaf</tissue>
    </source>
</reference>
<dbReference type="KEGG" id="dcr:108200254"/>
<name>A0AAF0XUR3_DAUCS</name>
<reference evidence="4" key="2">
    <citation type="submission" date="2022-03" db="EMBL/GenBank/DDBJ databases">
        <title>Draft title - Genomic analysis of global carrot germplasm unveils the trajectory of domestication and the origin of high carotenoid orange carrot.</title>
        <authorList>
            <person name="Iorizzo M."/>
            <person name="Ellison S."/>
            <person name="Senalik D."/>
            <person name="Macko-Podgorni A."/>
            <person name="Grzebelus D."/>
            <person name="Bostan H."/>
            <person name="Rolling W."/>
            <person name="Curaba J."/>
            <person name="Simon P."/>
        </authorList>
    </citation>
    <scope>NUCLEOTIDE SEQUENCE</scope>
    <source>
        <tissue evidence="4">Leaf</tissue>
    </source>
</reference>
<dbReference type="Gene3D" id="3.40.50.1820">
    <property type="entry name" value="alpha/beta hydrolase"/>
    <property type="match status" value="1"/>
</dbReference>
<evidence type="ECO:0000256" key="2">
    <source>
        <dbReference type="PROSITE-ProRule" id="PRU10038"/>
    </source>
</evidence>
<dbReference type="InterPro" id="IPR033140">
    <property type="entry name" value="Lipase_GDXG_put_SER_AS"/>
</dbReference>
<dbReference type="InterPro" id="IPR050466">
    <property type="entry name" value="Carboxylest/Gibb_receptor"/>
</dbReference>
<dbReference type="SUPFAM" id="SSF53474">
    <property type="entry name" value="alpha/beta-Hydrolases"/>
    <property type="match status" value="1"/>
</dbReference>
<feature type="active site" evidence="2">
    <location>
        <position position="160"/>
    </location>
</feature>
<evidence type="ECO:0000313" key="4">
    <source>
        <dbReference type="EMBL" id="WOH14696.1"/>
    </source>
</evidence>
<dbReference type="Proteomes" id="UP000077755">
    <property type="component" value="Chromosome 9"/>
</dbReference>
<evidence type="ECO:0000259" key="3">
    <source>
        <dbReference type="Pfam" id="PF07859"/>
    </source>
</evidence>
<comment type="similarity">
    <text evidence="1">Belongs to the 'GDXG' lipolytic enzyme family.</text>
</comment>
<evidence type="ECO:0000313" key="5">
    <source>
        <dbReference type="Proteomes" id="UP000077755"/>
    </source>
</evidence>
<proteinExistence type="inferred from homology"/>
<organism evidence="4 5">
    <name type="scientific">Daucus carota subsp. sativus</name>
    <name type="common">Carrot</name>
    <dbReference type="NCBI Taxonomy" id="79200"/>
    <lineage>
        <taxon>Eukaryota</taxon>
        <taxon>Viridiplantae</taxon>
        <taxon>Streptophyta</taxon>
        <taxon>Embryophyta</taxon>
        <taxon>Tracheophyta</taxon>
        <taxon>Spermatophyta</taxon>
        <taxon>Magnoliopsida</taxon>
        <taxon>eudicotyledons</taxon>
        <taxon>Gunneridae</taxon>
        <taxon>Pentapetalae</taxon>
        <taxon>asterids</taxon>
        <taxon>campanulids</taxon>
        <taxon>Apiales</taxon>
        <taxon>Apiaceae</taxon>
        <taxon>Apioideae</taxon>
        <taxon>Scandiceae</taxon>
        <taxon>Daucinae</taxon>
        <taxon>Daucus</taxon>
        <taxon>Daucus sect. Daucus</taxon>
    </lineage>
</organism>
<dbReference type="PANTHER" id="PTHR23024:SF467">
    <property type="entry name" value="CARBOXYLESTERASE 12-RELATED"/>
    <property type="match status" value="1"/>
</dbReference>
<gene>
    <name evidence="4" type="ORF">DCAR_0934218</name>
</gene>
<dbReference type="PANTHER" id="PTHR23024">
    <property type="entry name" value="ARYLACETAMIDE DEACETYLASE"/>
    <property type="match status" value="1"/>
</dbReference>
<dbReference type="PROSITE" id="PS01174">
    <property type="entry name" value="LIPASE_GDXG_SER"/>
    <property type="match status" value="1"/>
</dbReference>
<protein>
    <recommendedName>
        <fullName evidence="3">Alpha/beta hydrolase fold-3 domain-containing protein</fullName>
    </recommendedName>
</protein>
<dbReference type="EMBL" id="CP093351">
    <property type="protein sequence ID" value="WOH14696.1"/>
    <property type="molecule type" value="Genomic_DNA"/>
</dbReference>
<keyword evidence="5" id="KW-1185">Reference proteome</keyword>